<dbReference type="GO" id="GO:0004722">
    <property type="term" value="F:protein serine/threonine phosphatase activity"/>
    <property type="evidence" value="ECO:0007669"/>
    <property type="project" value="InterPro"/>
</dbReference>
<dbReference type="InterPro" id="IPR000222">
    <property type="entry name" value="PP2C_BS"/>
</dbReference>
<name>A0A2P6MWR6_9EUKA</name>
<evidence type="ECO:0000256" key="4">
    <source>
        <dbReference type="RuleBase" id="RU003465"/>
    </source>
</evidence>
<dbReference type="Gene3D" id="3.60.40.10">
    <property type="entry name" value="PPM-type phosphatase domain"/>
    <property type="match status" value="1"/>
</dbReference>
<reference evidence="7 8" key="1">
    <citation type="journal article" date="2018" name="Genome Biol. Evol.">
        <title>Multiple Roots of Fruiting Body Formation in Amoebozoa.</title>
        <authorList>
            <person name="Hillmann F."/>
            <person name="Forbes G."/>
            <person name="Novohradska S."/>
            <person name="Ferling I."/>
            <person name="Riege K."/>
            <person name="Groth M."/>
            <person name="Westermann M."/>
            <person name="Marz M."/>
            <person name="Spaller T."/>
            <person name="Winckler T."/>
            <person name="Schaap P."/>
            <person name="Glockner G."/>
        </authorList>
    </citation>
    <scope>NUCLEOTIDE SEQUENCE [LARGE SCALE GENOMIC DNA]</scope>
    <source>
        <strain evidence="7 8">Jena</strain>
    </source>
</reference>
<comment type="similarity">
    <text evidence="4">Belongs to the PP2C family.</text>
</comment>
<dbReference type="PROSITE" id="PS01032">
    <property type="entry name" value="PPM_1"/>
    <property type="match status" value="1"/>
</dbReference>
<dbReference type="PANTHER" id="PTHR47992">
    <property type="entry name" value="PROTEIN PHOSPHATASE"/>
    <property type="match status" value="1"/>
</dbReference>
<dbReference type="EMBL" id="MDYQ01000347">
    <property type="protein sequence ID" value="PRP76145.1"/>
    <property type="molecule type" value="Genomic_DNA"/>
</dbReference>
<feature type="compositionally biased region" description="Gly residues" evidence="5">
    <location>
        <begin position="327"/>
        <end position="340"/>
    </location>
</feature>
<evidence type="ECO:0000256" key="1">
    <source>
        <dbReference type="ARBA" id="ARBA00022723"/>
    </source>
</evidence>
<dbReference type="InParanoid" id="A0A2P6MWR6"/>
<dbReference type="InterPro" id="IPR036457">
    <property type="entry name" value="PPM-type-like_dom_sf"/>
</dbReference>
<keyword evidence="8" id="KW-1185">Reference proteome</keyword>
<comment type="caution">
    <text evidence="7">The sequence shown here is derived from an EMBL/GenBank/DDBJ whole genome shotgun (WGS) entry which is preliminary data.</text>
</comment>
<feature type="compositionally biased region" description="Low complexity" evidence="5">
    <location>
        <begin position="256"/>
        <end position="292"/>
    </location>
</feature>
<dbReference type="AlphaFoldDB" id="A0A2P6MWR6"/>
<evidence type="ECO:0000256" key="5">
    <source>
        <dbReference type="SAM" id="MobiDB-lite"/>
    </source>
</evidence>
<accession>A0A2P6MWR6</accession>
<dbReference type="InterPro" id="IPR015655">
    <property type="entry name" value="PP2C"/>
</dbReference>
<keyword evidence="1" id="KW-0479">Metal-binding</keyword>
<feature type="region of interest" description="Disordered" evidence="5">
    <location>
        <begin position="63"/>
        <end position="135"/>
    </location>
</feature>
<evidence type="ECO:0000313" key="7">
    <source>
        <dbReference type="EMBL" id="PRP76145.1"/>
    </source>
</evidence>
<feature type="region of interest" description="Disordered" evidence="5">
    <location>
        <begin position="16"/>
        <end position="41"/>
    </location>
</feature>
<evidence type="ECO:0000313" key="8">
    <source>
        <dbReference type="Proteomes" id="UP000241769"/>
    </source>
</evidence>
<dbReference type="STRING" id="1890364.A0A2P6MWR6"/>
<dbReference type="OrthoDB" id="10264738at2759"/>
<dbReference type="SMART" id="SM00332">
    <property type="entry name" value="PP2Cc"/>
    <property type="match status" value="1"/>
</dbReference>
<evidence type="ECO:0000256" key="3">
    <source>
        <dbReference type="ARBA" id="ARBA00022912"/>
    </source>
</evidence>
<dbReference type="GO" id="GO:0046872">
    <property type="term" value="F:metal ion binding"/>
    <property type="evidence" value="ECO:0007669"/>
    <property type="project" value="UniProtKB-KW"/>
</dbReference>
<protein>
    <submittedName>
        <fullName evidence="7">Protein phosphatase 2C</fullName>
    </submittedName>
</protein>
<dbReference type="SMART" id="SM00331">
    <property type="entry name" value="PP2C_SIG"/>
    <property type="match status" value="1"/>
</dbReference>
<dbReference type="CDD" id="cd00143">
    <property type="entry name" value="PP2Cc"/>
    <property type="match status" value="1"/>
</dbReference>
<dbReference type="Proteomes" id="UP000241769">
    <property type="component" value="Unassembled WGS sequence"/>
</dbReference>
<feature type="compositionally biased region" description="Basic residues" evidence="5">
    <location>
        <begin position="32"/>
        <end position="41"/>
    </location>
</feature>
<gene>
    <name evidence="7" type="ORF">PROFUN_15375</name>
</gene>
<sequence length="729" mass="77761">MTFYKASISVFVKQMSHPRANSPSGRVDLNNIKHHQKQTRLRRCHKSLDSCGSTADMSTLRCLQEHDSESEESEEENETSPAPSKPESSQAGFHFAAPVAPPKHVEKKVETVPPSTISKEDEKPTTNDKTLPEVKPPLKVEIPTIPKLSPPAIPLQISPTSTHVQKKQATGIRASSSNFNSQPQASIFGGLGGMNASFGGLSAQGSFSLPKDVRNGGLIQHVNTPGNHSSGIPREHAKMGRRTGGLGASVSGFAPLNSSLAHSSTHTSSNSALHASSSSFNTSSHGLHASSQGLGGGSHSFGGLAGGGASFSLGQTERPTASFGSLKEGGGSGNFGGLRGSGKSIPNSLNDPPAPKLDFNHIFGNEIARVRRDSLGKTLDYAVSSTLGKRKTMEDTFDVLIRKGGIGSSNLQHTWLPQPPAQSAVSNEGPVSGEKAITQIEEKAEYAYFAVYDGHGGTQAADYVARHLQSSIVNHADFTTDTTKAIREGFLETEIGFEKLSVDTKIHGGVGTTACVAIICGHTLHVANVGDSAAILCRRGDPLSLTNPHTAKNPSEKKRVEAVGGVIKDGRLGHPIWNASLINLGVTRAIGDFYFKQDEWTEGKASGLSAEPEITTIQLTTDDCFLLLASDGFWDVVSTQQAINYILQQSLTQKDGLDNLCNQLIDLALKKATEDNTTVLLIKLKELEMEIDPVLSFVASERQRQLPSDQQLLLQNKNKNLFLFSTGSQ</sequence>
<proteinExistence type="inferred from homology"/>
<evidence type="ECO:0000256" key="2">
    <source>
        <dbReference type="ARBA" id="ARBA00022801"/>
    </source>
</evidence>
<organism evidence="7 8">
    <name type="scientific">Planoprotostelium fungivorum</name>
    <dbReference type="NCBI Taxonomy" id="1890364"/>
    <lineage>
        <taxon>Eukaryota</taxon>
        <taxon>Amoebozoa</taxon>
        <taxon>Evosea</taxon>
        <taxon>Variosea</taxon>
        <taxon>Cavosteliida</taxon>
        <taxon>Cavosteliaceae</taxon>
        <taxon>Planoprotostelium</taxon>
    </lineage>
</organism>
<dbReference type="Pfam" id="PF00481">
    <property type="entry name" value="PP2C"/>
    <property type="match status" value="1"/>
</dbReference>
<dbReference type="SUPFAM" id="SSF81606">
    <property type="entry name" value="PP2C-like"/>
    <property type="match status" value="1"/>
</dbReference>
<feature type="region of interest" description="Disordered" evidence="5">
    <location>
        <begin position="219"/>
        <end position="294"/>
    </location>
</feature>
<feature type="region of interest" description="Disordered" evidence="5">
    <location>
        <begin position="310"/>
        <end position="345"/>
    </location>
</feature>
<dbReference type="PROSITE" id="PS51746">
    <property type="entry name" value="PPM_2"/>
    <property type="match status" value="1"/>
</dbReference>
<feature type="domain" description="PPM-type phosphatase" evidence="6">
    <location>
        <begin position="380"/>
        <end position="684"/>
    </location>
</feature>
<feature type="compositionally biased region" description="Acidic residues" evidence="5">
    <location>
        <begin position="68"/>
        <end position="78"/>
    </location>
</feature>
<keyword evidence="3 4" id="KW-0904">Protein phosphatase</keyword>
<feature type="compositionally biased region" description="Basic and acidic residues" evidence="5">
    <location>
        <begin position="118"/>
        <end position="135"/>
    </location>
</feature>
<evidence type="ECO:0000259" key="6">
    <source>
        <dbReference type="PROSITE" id="PS51746"/>
    </source>
</evidence>
<dbReference type="InterPro" id="IPR001932">
    <property type="entry name" value="PPM-type_phosphatase-like_dom"/>
</dbReference>
<feature type="compositionally biased region" description="Polar residues" evidence="5">
    <location>
        <begin position="221"/>
        <end position="230"/>
    </location>
</feature>
<keyword evidence="2 4" id="KW-0378">Hydrolase</keyword>